<protein>
    <submittedName>
        <fullName evidence="2">Uncharacterized protein</fullName>
    </submittedName>
</protein>
<sequence length="151" mass="16963">VKIINKLFLVLFIGIFWSEVLFANYAFYRQVTSTCKSYHIEVSSNEMLLSTDNKNFAINLTSRRNNFEMIMLIGFAAAGKAIIHQKHLKGTISNYNPVIPDQVNVVVNVPMGRDNTIFSAEANAILVQELADGSLDSADFMRKIKDSIQTL</sequence>
<evidence type="ECO:0000313" key="2">
    <source>
        <dbReference type="EMBL" id="SVA79254.1"/>
    </source>
</evidence>
<feature type="non-terminal residue" evidence="2">
    <location>
        <position position="1"/>
    </location>
</feature>
<feature type="transmembrane region" description="Helical" evidence="1">
    <location>
        <begin position="7"/>
        <end position="28"/>
    </location>
</feature>
<gene>
    <name evidence="2" type="ORF">METZ01_LOCUS132108</name>
</gene>
<organism evidence="2">
    <name type="scientific">marine metagenome</name>
    <dbReference type="NCBI Taxonomy" id="408172"/>
    <lineage>
        <taxon>unclassified sequences</taxon>
        <taxon>metagenomes</taxon>
        <taxon>ecological metagenomes</taxon>
    </lineage>
</organism>
<name>A0A381YQN2_9ZZZZ</name>
<proteinExistence type="predicted"/>
<keyword evidence="1" id="KW-0812">Transmembrane</keyword>
<keyword evidence="1" id="KW-0472">Membrane</keyword>
<evidence type="ECO:0000256" key="1">
    <source>
        <dbReference type="SAM" id="Phobius"/>
    </source>
</evidence>
<accession>A0A381YQN2</accession>
<dbReference type="AlphaFoldDB" id="A0A381YQN2"/>
<dbReference type="EMBL" id="UINC01018802">
    <property type="protein sequence ID" value="SVA79254.1"/>
    <property type="molecule type" value="Genomic_DNA"/>
</dbReference>
<reference evidence="2" key="1">
    <citation type="submission" date="2018-05" db="EMBL/GenBank/DDBJ databases">
        <authorList>
            <person name="Lanie J.A."/>
            <person name="Ng W.-L."/>
            <person name="Kazmierczak K.M."/>
            <person name="Andrzejewski T.M."/>
            <person name="Davidsen T.M."/>
            <person name="Wayne K.J."/>
            <person name="Tettelin H."/>
            <person name="Glass J.I."/>
            <person name="Rusch D."/>
            <person name="Podicherti R."/>
            <person name="Tsui H.-C.T."/>
            <person name="Winkler M.E."/>
        </authorList>
    </citation>
    <scope>NUCLEOTIDE SEQUENCE</scope>
</reference>
<keyword evidence="1" id="KW-1133">Transmembrane helix</keyword>